<dbReference type="RefSeq" id="XP_005185973.1">
    <property type="nucleotide sequence ID" value="XM_005185916.2"/>
</dbReference>
<proteinExistence type="predicted"/>
<dbReference type="EnsemblMetazoa" id="MDOA004635-RA">
    <property type="protein sequence ID" value="MDOA004635-PA"/>
    <property type="gene ID" value="MDOA004635"/>
</dbReference>
<dbReference type="GeneID" id="101894170"/>
<sequence length="283" mass="32057">MKFTLVLLLATGLAIALAEPEPEPKQQHPRGVIHQVKAGVAGPNPYIFLTVPHGRSQVIQGFEVVDGDTEDNEDKISPDSEDIAEEDDEEMMADDDDDVEENMQHDEDDDEEEDDMVLDVMKNIDSKTQVRKTQQVSLPLKNGKNTQMMVSRENAGAIMVPDEIIEIEGQSVIDEKTGKPAILLPRSILDSIPDGSVVALMERPIEGRSAGEERANRVIVRRRRRGSRRNVKRGRRGNRRRVNRRRSGNRRRRNGNRVRVVRVSGNRRRGVRGGNRRRRVIRA</sequence>
<dbReference type="AlphaFoldDB" id="A0A1I8N5P3"/>
<dbReference type="VEuPathDB" id="VectorBase:MDOA011794"/>
<dbReference type="Proteomes" id="UP001652621">
    <property type="component" value="Unplaced"/>
</dbReference>
<evidence type="ECO:0000313" key="5">
    <source>
        <dbReference type="RefSeq" id="XP_005185973.1"/>
    </source>
</evidence>
<evidence type="ECO:0000256" key="2">
    <source>
        <dbReference type="SAM" id="SignalP"/>
    </source>
</evidence>
<dbReference type="EnsemblMetazoa" id="MDOA011794-RA">
    <property type="protein sequence ID" value="MDOA011794-PA"/>
    <property type="gene ID" value="MDOA011794"/>
</dbReference>
<dbReference type="OrthoDB" id="8059758at2759"/>
<dbReference type="VEuPathDB" id="VectorBase:MDOMA2_004783"/>
<gene>
    <name evidence="3" type="primary">101894170</name>
    <name evidence="5" type="synonym">LOC101894170</name>
</gene>
<dbReference type="VEuPathDB" id="VectorBase:MDOA004635"/>
<keyword evidence="2" id="KW-0732">Signal</keyword>
<name>A0A1I8N5P3_MUSDO</name>
<dbReference type="KEGG" id="mde:101894170"/>
<evidence type="ECO:0000313" key="3">
    <source>
        <dbReference type="EnsemblMetazoa" id="MDOA004635-PA"/>
    </source>
</evidence>
<accession>A0A1I8N5P3</accession>
<protein>
    <submittedName>
        <fullName evidence="5">Protein SDA1 homolog</fullName>
    </submittedName>
</protein>
<dbReference type="STRING" id="7370.A0A1I8N5P3"/>
<feature type="region of interest" description="Disordered" evidence="1">
    <location>
        <begin position="221"/>
        <end position="258"/>
    </location>
</feature>
<dbReference type="eggNOG" id="ENOG502TF96">
    <property type="taxonomic scope" value="Eukaryota"/>
</dbReference>
<feature type="signal peptide" evidence="2">
    <location>
        <begin position="1"/>
        <end position="18"/>
    </location>
</feature>
<reference evidence="5" key="2">
    <citation type="submission" date="2025-04" db="UniProtKB">
        <authorList>
            <consortium name="RefSeq"/>
        </authorList>
    </citation>
    <scope>IDENTIFICATION</scope>
    <source>
        <strain evidence="5">Aabys</strain>
    </source>
</reference>
<organism evidence="3">
    <name type="scientific">Musca domestica</name>
    <name type="common">House fly</name>
    <dbReference type="NCBI Taxonomy" id="7370"/>
    <lineage>
        <taxon>Eukaryota</taxon>
        <taxon>Metazoa</taxon>
        <taxon>Ecdysozoa</taxon>
        <taxon>Arthropoda</taxon>
        <taxon>Hexapoda</taxon>
        <taxon>Insecta</taxon>
        <taxon>Pterygota</taxon>
        <taxon>Neoptera</taxon>
        <taxon>Endopterygota</taxon>
        <taxon>Diptera</taxon>
        <taxon>Brachycera</taxon>
        <taxon>Muscomorpha</taxon>
        <taxon>Muscoidea</taxon>
        <taxon>Muscidae</taxon>
        <taxon>Musca</taxon>
    </lineage>
</organism>
<keyword evidence="4" id="KW-1185">Reference proteome</keyword>
<feature type="region of interest" description="Disordered" evidence="1">
    <location>
        <begin position="66"/>
        <end position="113"/>
    </location>
</feature>
<evidence type="ECO:0000313" key="4">
    <source>
        <dbReference type="Proteomes" id="UP001652621"/>
    </source>
</evidence>
<reference evidence="3" key="1">
    <citation type="submission" date="2020-05" db="UniProtKB">
        <authorList>
            <consortium name="EnsemblMetazoa"/>
        </authorList>
    </citation>
    <scope>IDENTIFICATION</scope>
    <source>
        <strain evidence="3">Aabys</strain>
    </source>
</reference>
<evidence type="ECO:0000256" key="1">
    <source>
        <dbReference type="SAM" id="MobiDB-lite"/>
    </source>
</evidence>
<feature type="chain" id="PRO_5014271645" evidence="2">
    <location>
        <begin position="19"/>
        <end position="283"/>
    </location>
</feature>